<dbReference type="AlphaFoldDB" id="A0AAV4NMY5"/>
<gene>
    <name evidence="1" type="ORF">CEXT_188811</name>
</gene>
<proteinExistence type="predicted"/>
<reference evidence="1 2" key="1">
    <citation type="submission" date="2021-06" db="EMBL/GenBank/DDBJ databases">
        <title>Caerostris extrusa draft genome.</title>
        <authorList>
            <person name="Kono N."/>
            <person name="Arakawa K."/>
        </authorList>
    </citation>
    <scope>NUCLEOTIDE SEQUENCE [LARGE SCALE GENOMIC DNA]</scope>
</reference>
<organism evidence="1 2">
    <name type="scientific">Caerostris extrusa</name>
    <name type="common">Bark spider</name>
    <name type="synonym">Caerostris bankana</name>
    <dbReference type="NCBI Taxonomy" id="172846"/>
    <lineage>
        <taxon>Eukaryota</taxon>
        <taxon>Metazoa</taxon>
        <taxon>Ecdysozoa</taxon>
        <taxon>Arthropoda</taxon>
        <taxon>Chelicerata</taxon>
        <taxon>Arachnida</taxon>
        <taxon>Araneae</taxon>
        <taxon>Araneomorphae</taxon>
        <taxon>Entelegynae</taxon>
        <taxon>Araneoidea</taxon>
        <taxon>Araneidae</taxon>
        <taxon>Caerostris</taxon>
    </lineage>
</organism>
<comment type="caution">
    <text evidence="1">The sequence shown here is derived from an EMBL/GenBank/DDBJ whole genome shotgun (WGS) entry which is preliminary data.</text>
</comment>
<evidence type="ECO:0000313" key="1">
    <source>
        <dbReference type="EMBL" id="GIX86131.1"/>
    </source>
</evidence>
<dbReference type="EMBL" id="BPLR01021115">
    <property type="protein sequence ID" value="GIX86131.1"/>
    <property type="molecule type" value="Genomic_DNA"/>
</dbReference>
<accession>A0AAV4NMY5</accession>
<dbReference type="Proteomes" id="UP001054945">
    <property type="component" value="Unassembled WGS sequence"/>
</dbReference>
<name>A0AAV4NMY5_CAEEX</name>
<keyword evidence="2" id="KW-1185">Reference proteome</keyword>
<sequence length="86" mass="9479">MPPTVRWKGTAAQPLSFSDTLHKRTLNQINKCRPKGHCRVSCPRMSHPARTSSAHASTVNAPLPFLTSRLLLVSSIEPNCEIILGF</sequence>
<evidence type="ECO:0000313" key="2">
    <source>
        <dbReference type="Proteomes" id="UP001054945"/>
    </source>
</evidence>
<protein>
    <submittedName>
        <fullName evidence="1">Uncharacterized protein</fullName>
    </submittedName>
</protein>